<keyword evidence="2" id="KW-1185">Reference proteome</keyword>
<sequence length="96" mass="11099">MPCMNDWPQIIINTVAAQYPLHLSSILLERIAFFYTCCLRSYNSFRSLVDILIVCLPTKLYLEKNNYFFSLGMSSTYRTQLFLSLTQVSGFGGRRP</sequence>
<dbReference type="AlphaFoldDB" id="A0AAD6RNG1"/>
<accession>A0AAD6RNG1</accession>
<evidence type="ECO:0000313" key="1">
    <source>
        <dbReference type="EMBL" id="KAJ7011277.1"/>
    </source>
</evidence>
<dbReference type="EMBL" id="JAQIZT010000001">
    <property type="protein sequence ID" value="KAJ7011277.1"/>
    <property type="molecule type" value="Genomic_DNA"/>
</dbReference>
<gene>
    <name evidence="1" type="ORF">NC653_001645</name>
</gene>
<organism evidence="1 2">
    <name type="scientific">Populus alba x Populus x berolinensis</name>
    <dbReference type="NCBI Taxonomy" id="444605"/>
    <lineage>
        <taxon>Eukaryota</taxon>
        <taxon>Viridiplantae</taxon>
        <taxon>Streptophyta</taxon>
        <taxon>Embryophyta</taxon>
        <taxon>Tracheophyta</taxon>
        <taxon>Spermatophyta</taxon>
        <taxon>Magnoliopsida</taxon>
        <taxon>eudicotyledons</taxon>
        <taxon>Gunneridae</taxon>
        <taxon>Pentapetalae</taxon>
        <taxon>rosids</taxon>
        <taxon>fabids</taxon>
        <taxon>Malpighiales</taxon>
        <taxon>Salicaceae</taxon>
        <taxon>Saliceae</taxon>
        <taxon>Populus</taxon>
    </lineage>
</organism>
<protein>
    <submittedName>
        <fullName evidence="1">Uncharacterized protein</fullName>
    </submittedName>
</protein>
<evidence type="ECO:0000313" key="2">
    <source>
        <dbReference type="Proteomes" id="UP001164929"/>
    </source>
</evidence>
<comment type="caution">
    <text evidence="1">The sequence shown here is derived from an EMBL/GenBank/DDBJ whole genome shotgun (WGS) entry which is preliminary data.</text>
</comment>
<dbReference type="Proteomes" id="UP001164929">
    <property type="component" value="Chromosome 1"/>
</dbReference>
<proteinExistence type="predicted"/>
<reference evidence="1 2" key="1">
    <citation type="journal article" date="2023" name="Mol. Ecol. Resour.">
        <title>Chromosome-level genome assembly of a triploid poplar Populus alba 'Berolinensis'.</title>
        <authorList>
            <person name="Chen S."/>
            <person name="Yu Y."/>
            <person name="Wang X."/>
            <person name="Wang S."/>
            <person name="Zhang T."/>
            <person name="Zhou Y."/>
            <person name="He R."/>
            <person name="Meng N."/>
            <person name="Wang Y."/>
            <person name="Liu W."/>
            <person name="Liu Z."/>
            <person name="Liu J."/>
            <person name="Guo Q."/>
            <person name="Huang H."/>
            <person name="Sederoff R.R."/>
            <person name="Wang G."/>
            <person name="Qu G."/>
            <person name="Chen S."/>
        </authorList>
    </citation>
    <scope>NUCLEOTIDE SEQUENCE [LARGE SCALE GENOMIC DNA]</scope>
    <source>
        <strain evidence="1">SC-2020</strain>
    </source>
</reference>
<name>A0AAD6RNG1_9ROSI</name>